<geneLocation type="plasmid" evidence="1 2">
    <name>pAC1520</name>
</geneLocation>
<accession>A0AAJ5ZD91</accession>
<evidence type="ECO:0000313" key="1">
    <source>
        <dbReference type="EMBL" id="WFG00365.1"/>
    </source>
</evidence>
<dbReference type="EMBL" id="CP120943">
    <property type="protein sequence ID" value="WFG00365.1"/>
    <property type="molecule type" value="Genomic_DNA"/>
</dbReference>
<reference evidence="1" key="1">
    <citation type="submission" date="2023-03" db="EMBL/GenBank/DDBJ databases">
        <title>Aeromonas caviae strain AC1520.</title>
        <authorList>
            <person name="Xie T."/>
            <person name="Zhang Q."/>
            <person name="Deng J."/>
            <person name="Li X."/>
        </authorList>
    </citation>
    <scope>NUCLEOTIDE SEQUENCE</scope>
    <source>
        <strain evidence="1">AC1520</strain>
        <plasmid evidence="1">pAC1520</plasmid>
    </source>
</reference>
<evidence type="ECO:0000313" key="2">
    <source>
        <dbReference type="Proteomes" id="UP001218423"/>
    </source>
</evidence>
<dbReference type="AlphaFoldDB" id="A0AAJ5ZD91"/>
<organism evidence="1 2">
    <name type="scientific">Aeromonas caviae</name>
    <name type="common">Aeromonas punctata</name>
    <dbReference type="NCBI Taxonomy" id="648"/>
    <lineage>
        <taxon>Bacteria</taxon>
        <taxon>Pseudomonadati</taxon>
        <taxon>Pseudomonadota</taxon>
        <taxon>Gammaproteobacteria</taxon>
        <taxon>Aeromonadales</taxon>
        <taxon>Aeromonadaceae</taxon>
        <taxon>Aeromonas</taxon>
    </lineage>
</organism>
<gene>
    <name evidence="1" type="ORF">P5S46_21620</name>
</gene>
<dbReference type="Proteomes" id="UP001218423">
    <property type="component" value="Plasmid pAC1520"/>
</dbReference>
<sequence length="145" mass="15555">MSKFTVISIQDHQVVVDHVYAVSTAIAFLIVAIARCRAELIAALPGHHDGIECAGEGVVDGSQLIENAQDDEAQMAFLRALLAQEGFETLRDDEGRFFWSKCDRSEQGPSCVTEAEAINNCVDMNPGLLPFNEDGTVGTDAVSAA</sequence>
<protein>
    <submittedName>
        <fullName evidence="1">Uncharacterized protein</fullName>
    </submittedName>
</protein>
<dbReference type="RefSeq" id="WP_277857245.1">
    <property type="nucleotide sequence ID" value="NZ_CP120943.1"/>
</dbReference>
<proteinExistence type="predicted"/>
<name>A0AAJ5ZD91_AERCA</name>
<keyword evidence="1" id="KW-0614">Plasmid</keyword>